<sequence length="354" mass="41381">MATSQGSAENFMKAEDNMTEHVDSIQRSLEKLLSFSAEDTAETGLLRSRIDEQSNLIWLLKERADDLVLRCQALQKINTELEERVINCQKQLDEERENAEILEKRFMHLADNNQAIIAFMDEYKNQNAQLKVENKHLQAENDTLFSQKLQDKEMLVQKLLQEMKQLTETYTDKEKKYREKLTGCQSKLLEQATQHQAREASLLDQLHDAQQQHRQAVEVCKGQKLKLQHAEKEQALKELHLREIIESLTNDKDKLLSLSMERGRAIQEKQEEMQQLETKWKEEKKARSEAEERFTQEAEAVNADVKVKSLQSALDDSKAKYEELKKDFEAFKEHSSNLLTQERVLNKKLRHMIG</sequence>
<evidence type="ECO:0000256" key="2">
    <source>
        <dbReference type="SAM" id="Coils"/>
    </source>
</evidence>
<dbReference type="PANTHER" id="PTHR34768">
    <property type="entry name" value="COILED-COIL DOMAIN-CONTAINING PROTEIN 89"/>
    <property type="match status" value="1"/>
</dbReference>
<dbReference type="InterPro" id="IPR043450">
    <property type="entry name" value="CCDC89-like"/>
</dbReference>
<name>A0A3Q3RPM8_9TELE</name>
<evidence type="ECO:0000313" key="4">
    <source>
        <dbReference type="Proteomes" id="UP000261640"/>
    </source>
</evidence>
<organism evidence="3 4">
    <name type="scientific">Mastacembelus armatus</name>
    <name type="common">zig-zag eel</name>
    <dbReference type="NCBI Taxonomy" id="205130"/>
    <lineage>
        <taxon>Eukaryota</taxon>
        <taxon>Metazoa</taxon>
        <taxon>Chordata</taxon>
        <taxon>Craniata</taxon>
        <taxon>Vertebrata</taxon>
        <taxon>Euteleostomi</taxon>
        <taxon>Actinopterygii</taxon>
        <taxon>Neopterygii</taxon>
        <taxon>Teleostei</taxon>
        <taxon>Neoteleostei</taxon>
        <taxon>Acanthomorphata</taxon>
        <taxon>Anabantaria</taxon>
        <taxon>Synbranchiformes</taxon>
        <taxon>Mastacembelidae</taxon>
        <taxon>Mastacembelus</taxon>
    </lineage>
</organism>
<dbReference type="RefSeq" id="XP_026151703.1">
    <property type="nucleotide sequence ID" value="XM_026295918.1"/>
</dbReference>
<dbReference type="Proteomes" id="UP000261640">
    <property type="component" value="Unplaced"/>
</dbReference>
<feature type="coiled-coil region" evidence="2">
    <location>
        <begin position="64"/>
        <end position="176"/>
    </location>
</feature>
<keyword evidence="4" id="KW-1185">Reference proteome</keyword>
<accession>A0A3Q3RPM8</accession>
<evidence type="ECO:0000256" key="1">
    <source>
        <dbReference type="ARBA" id="ARBA00023054"/>
    </source>
</evidence>
<dbReference type="FunCoup" id="A0A3Q3RPM8">
    <property type="interactions" value="235"/>
</dbReference>
<dbReference type="PANTHER" id="PTHR34768:SF2">
    <property type="entry name" value="COILED-COIL DOMAIN CONTAINING 89"/>
    <property type="match status" value="1"/>
</dbReference>
<dbReference type="GeneID" id="113123686"/>
<feature type="coiled-coil region" evidence="2">
    <location>
        <begin position="266"/>
        <end position="334"/>
    </location>
</feature>
<dbReference type="InParanoid" id="A0A3Q3RPM8"/>
<dbReference type="GeneTree" id="ENSGT00940000165617"/>
<evidence type="ECO:0000313" key="3">
    <source>
        <dbReference type="Ensembl" id="ENSMAMP00000006405.1"/>
    </source>
</evidence>
<protein>
    <submittedName>
        <fullName evidence="3">Zgc:172182</fullName>
    </submittedName>
</protein>
<keyword evidence="1 2" id="KW-0175">Coiled coil</keyword>
<dbReference type="OrthoDB" id="10020070at2759"/>
<dbReference type="AlphaFoldDB" id="A0A3Q3RPM8"/>
<reference evidence="3" key="2">
    <citation type="submission" date="2025-09" db="UniProtKB">
        <authorList>
            <consortium name="Ensembl"/>
        </authorList>
    </citation>
    <scope>IDENTIFICATION</scope>
</reference>
<dbReference type="Ensembl" id="ENSMAMT00000006585.2">
    <property type="protein sequence ID" value="ENSMAMP00000006405.1"/>
    <property type="gene ID" value="ENSMAMG00000004371.2"/>
</dbReference>
<reference evidence="3" key="1">
    <citation type="submission" date="2025-08" db="UniProtKB">
        <authorList>
            <consortium name="Ensembl"/>
        </authorList>
    </citation>
    <scope>IDENTIFICATION</scope>
</reference>
<proteinExistence type="predicted"/>